<dbReference type="PIRSF" id="PIRSF018266">
    <property type="entry name" value="FecR"/>
    <property type="match status" value="1"/>
</dbReference>
<evidence type="ECO:0000256" key="1">
    <source>
        <dbReference type="SAM" id="Phobius"/>
    </source>
</evidence>
<feature type="transmembrane region" description="Helical" evidence="1">
    <location>
        <begin position="94"/>
        <end position="115"/>
    </location>
</feature>
<dbReference type="InterPro" id="IPR032508">
    <property type="entry name" value="FecR_C"/>
</dbReference>
<protein>
    <submittedName>
        <fullName evidence="4">Sigma factor regulatory protein, FecR/PupR family</fullName>
    </submittedName>
</protein>
<dbReference type="AlphaFoldDB" id="A0AAN3A809"/>
<dbReference type="Gene3D" id="3.55.50.30">
    <property type="match status" value="1"/>
</dbReference>
<sequence>MYKAQKERKRFMKDYIQQLIELFGHNNYSADTHKKVQQWLADEEHVDEKSEALRELWKQAGEQKVPDGMQQSIQRMRQNLGMQSITSRRNYQLLIWRAAAILLLAVSSVSIYLMLEKERPEKDLVECYIPTAEIRELTLPDGTYVMLNSKSILLYPEKFTGETRSVYLIGEANFKVKPDKKHPFIVKANDYQVTALGTEFNVNAYPENSELMATLLEGSVKVEFNNLLSNIILKPNEQLVYDKHTKAHNLRMPEIDDVTAWQRGELVFSNMHLEDIFTSLERKFPYAFVYSLHSLKKNTYSFRFSKQANLEEVMKIISQVVGNVNYVIKGNKCYVTSKE</sequence>
<comment type="caution">
    <text evidence="4">The sequence shown here is derived from an EMBL/GenBank/DDBJ whole genome shotgun (WGS) entry which is preliminary data.</text>
</comment>
<keyword evidence="1" id="KW-1133">Transmembrane helix</keyword>
<reference evidence="5" key="2">
    <citation type="submission" date="2007-04" db="EMBL/GenBank/DDBJ databases">
        <title>Draft genome sequence of Bacteroides ovatus (ATCC 8483).</title>
        <authorList>
            <person name="Sudarsanam P."/>
            <person name="Ley R."/>
            <person name="Guruge J."/>
            <person name="Turnbaugh P.J."/>
            <person name="Mahowald M."/>
            <person name="Liep D."/>
            <person name="Gordon J."/>
        </authorList>
    </citation>
    <scope>NUCLEOTIDE SEQUENCE [LARGE SCALE GENOMIC DNA]</scope>
    <source>
        <strain evidence="5">ATCC 8483 / DSM 1896 / JCM 5824 / BCRC 10623 / CCUG 4943 / NCTC 11153</strain>
    </source>
</reference>
<name>A0AAN3A809_BACO1</name>
<evidence type="ECO:0000259" key="3">
    <source>
        <dbReference type="Pfam" id="PF16344"/>
    </source>
</evidence>
<feature type="domain" description="Protein FecR C-terminal" evidence="3">
    <location>
        <begin position="265"/>
        <end position="335"/>
    </location>
</feature>
<dbReference type="InterPro" id="IPR006860">
    <property type="entry name" value="FecR"/>
</dbReference>
<dbReference type="GO" id="GO:0016989">
    <property type="term" value="F:sigma factor antagonist activity"/>
    <property type="evidence" value="ECO:0007669"/>
    <property type="project" value="TreeGrafter"/>
</dbReference>
<dbReference type="FunFam" id="2.60.120.1440:FF:000001">
    <property type="entry name" value="Putative anti-sigma factor"/>
    <property type="match status" value="1"/>
</dbReference>
<evidence type="ECO:0000313" key="4">
    <source>
        <dbReference type="EMBL" id="EDO10920.1"/>
    </source>
</evidence>
<dbReference type="PANTHER" id="PTHR30273:SF2">
    <property type="entry name" value="PROTEIN FECR"/>
    <property type="match status" value="1"/>
</dbReference>
<feature type="domain" description="FecR protein" evidence="2">
    <location>
        <begin position="131"/>
        <end position="221"/>
    </location>
</feature>
<organism evidence="4 5">
    <name type="scientific">Bacteroides ovatus (strain ATCC 8483 / DSM 1896 / JCM 5824 / BCRC 10623 / CCUG 4943 / NCTC 11153)</name>
    <dbReference type="NCBI Taxonomy" id="411476"/>
    <lineage>
        <taxon>Bacteria</taxon>
        <taxon>Pseudomonadati</taxon>
        <taxon>Bacteroidota</taxon>
        <taxon>Bacteroidia</taxon>
        <taxon>Bacteroidales</taxon>
        <taxon>Bacteroidaceae</taxon>
        <taxon>Bacteroides</taxon>
    </lineage>
</organism>
<accession>A0AAN3A809</accession>
<reference evidence="4 5" key="1">
    <citation type="submission" date="2007-03" db="EMBL/GenBank/DDBJ databases">
        <authorList>
            <person name="Fulton L."/>
            <person name="Clifton S."/>
            <person name="Fulton B."/>
            <person name="Xu J."/>
            <person name="Minx P."/>
            <person name="Pepin K.H."/>
            <person name="Johnson M."/>
            <person name="Thiruvilangam P."/>
            <person name="Bhonagiri V."/>
            <person name="Nash W.E."/>
            <person name="Mardis E.R."/>
            <person name="Wilson R.K."/>
        </authorList>
    </citation>
    <scope>NUCLEOTIDE SEQUENCE [LARGE SCALE GENOMIC DNA]</scope>
    <source>
        <strain evidence="5">ATCC 8483 / DSM 1896 / JCM 5824 / BCRC 10623 / CCUG 4943 / NCTC 11153</strain>
    </source>
</reference>
<keyword evidence="1" id="KW-0812">Transmembrane</keyword>
<dbReference type="Proteomes" id="UP000005475">
    <property type="component" value="Unassembled WGS sequence"/>
</dbReference>
<gene>
    <name evidence="4" type="ORF">BACOVA_03555</name>
</gene>
<dbReference type="PANTHER" id="PTHR30273">
    <property type="entry name" value="PERIPLASMIC SIGNAL SENSOR AND SIGMA FACTOR ACTIVATOR FECR-RELATED"/>
    <property type="match status" value="1"/>
</dbReference>
<evidence type="ECO:0000259" key="2">
    <source>
        <dbReference type="Pfam" id="PF04773"/>
    </source>
</evidence>
<dbReference type="Gene3D" id="2.60.120.1440">
    <property type="match status" value="1"/>
</dbReference>
<evidence type="ECO:0000313" key="5">
    <source>
        <dbReference type="Proteomes" id="UP000005475"/>
    </source>
</evidence>
<dbReference type="Pfam" id="PF04773">
    <property type="entry name" value="FecR"/>
    <property type="match status" value="1"/>
</dbReference>
<proteinExistence type="predicted"/>
<dbReference type="EMBL" id="AAXF02000051">
    <property type="protein sequence ID" value="EDO10920.1"/>
    <property type="molecule type" value="Genomic_DNA"/>
</dbReference>
<keyword evidence="1" id="KW-0472">Membrane</keyword>
<dbReference type="Pfam" id="PF16344">
    <property type="entry name" value="FecR_C"/>
    <property type="match status" value="1"/>
</dbReference>
<dbReference type="InterPro" id="IPR012373">
    <property type="entry name" value="Ferrdict_sens_TM"/>
</dbReference>